<dbReference type="Proteomes" id="UP000030653">
    <property type="component" value="Unassembled WGS sequence"/>
</dbReference>
<evidence type="ECO:0000256" key="4">
    <source>
        <dbReference type="SAM" id="Phobius"/>
    </source>
</evidence>
<feature type="transmembrane region" description="Helical" evidence="4">
    <location>
        <begin position="13"/>
        <end position="35"/>
    </location>
</feature>
<evidence type="ECO:0000256" key="2">
    <source>
        <dbReference type="ARBA" id="ARBA00023002"/>
    </source>
</evidence>
<keyword evidence="4" id="KW-0812">Transmembrane</keyword>
<dbReference type="OMA" id="SHEEWAT"/>
<comment type="similarity">
    <text evidence="3">Belongs to the ustYa family.</text>
</comment>
<dbReference type="GO" id="GO:0016491">
    <property type="term" value="F:oxidoreductase activity"/>
    <property type="evidence" value="ECO:0007669"/>
    <property type="project" value="UniProtKB-KW"/>
</dbReference>
<proteinExistence type="inferred from homology"/>
<dbReference type="GO" id="GO:0043386">
    <property type="term" value="P:mycotoxin biosynthetic process"/>
    <property type="evidence" value="ECO:0007669"/>
    <property type="project" value="InterPro"/>
</dbReference>
<accession>M5G3S3</accession>
<dbReference type="AlphaFoldDB" id="M5G3S3"/>
<dbReference type="PANTHER" id="PTHR33365:SF11">
    <property type="entry name" value="TAT PATHWAY SIGNAL SEQUENCE"/>
    <property type="match status" value="1"/>
</dbReference>
<evidence type="ECO:0000313" key="6">
    <source>
        <dbReference type="Proteomes" id="UP000030653"/>
    </source>
</evidence>
<dbReference type="STRING" id="1858805.M5G3S3"/>
<sequence length="211" mass="23889">MRSPFGTTIDSDLHINIAIGFFVFIAFVNIIAVGYQARIIFPPAPVERVYTYEGQDHPRELHLDLGEPVALTVDDAEHFQLAAPEAMSEWNSIFPPGRGFIHLGPNKRRFGTSMFHQIHCLDMIRTALLSGSTTDHIHHCFSYLRQMALCHADLTLEEGVPALGLDPTGELPVDGLGMTHTCRDWSKAYTYLTDEYFNYKEWRKTHNITAL</sequence>
<dbReference type="OrthoDB" id="3687641at2759"/>
<evidence type="ECO:0000256" key="1">
    <source>
        <dbReference type="ARBA" id="ARBA00004685"/>
    </source>
</evidence>
<evidence type="ECO:0000256" key="3">
    <source>
        <dbReference type="ARBA" id="ARBA00035112"/>
    </source>
</evidence>
<dbReference type="Pfam" id="PF11807">
    <property type="entry name" value="UstYa"/>
    <property type="match status" value="1"/>
</dbReference>
<keyword evidence="6" id="KW-1185">Reference proteome</keyword>
<dbReference type="HOGENOM" id="CLU_042941_8_0_1"/>
<gene>
    <name evidence="5" type="ORF">DACRYDRAFT_65535</name>
</gene>
<dbReference type="PANTHER" id="PTHR33365">
    <property type="entry name" value="YALI0B05434P"/>
    <property type="match status" value="1"/>
</dbReference>
<dbReference type="EMBL" id="JH795860">
    <property type="protein sequence ID" value="EJU03324.1"/>
    <property type="molecule type" value="Genomic_DNA"/>
</dbReference>
<evidence type="ECO:0008006" key="7">
    <source>
        <dbReference type="Google" id="ProtNLM"/>
    </source>
</evidence>
<evidence type="ECO:0000313" key="5">
    <source>
        <dbReference type="EMBL" id="EJU03324.1"/>
    </source>
</evidence>
<keyword evidence="4" id="KW-0472">Membrane</keyword>
<dbReference type="RefSeq" id="XP_040630218.1">
    <property type="nucleotide sequence ID" value="XM_040775787.1"/>
</dbReference>
<reference evidence="5 6" key="1">
    <citation type="journal article" date="2012" name="Science">
        <title>The Paleozoic origin of enzymatic lignin decomposition reconstructed from 31 fungal genomes.</title>
        <authorList>
            <person name="Floudas D."/>
            <person name="Binder M."/>
            <person name="Riley R."/>
            <person name="Barry K."/>
            <person name="Blanchette R.A."/>
            <person name="Henrissat B."/>
            <person name="Martinez A.T."/>
            <person name="Otillar R."/>
            <person name="Spatafora J.W."/>
            <person name="Yadav J.S."/>
            <person name="Aerts A."/>
            <person name="Benoit I."/>
            <person name="Boyd A."/>
            <person name="Carlson A."/>
            <person name="Copeland A."/>
            <person name="Coutinho P.M."/>
            <person name="de Vries R.P."/>
            <person name="Ferreira P."/>
            <person name="Findley K."/>
            <person name="Foster B."/>
            <person name="Gaskell J."/>
            <person name="Glotzer D."/>
            <person name="Gorecki P."/>
            <person name="Heitman J."/>
            <person name="Hesse C."/>
            <person name="Hori C."/>
            <person name="Igarashi K."/>
            <person name="Jurgens J.A."/>
            <person name="Kallen N."/>
            <person name="Kersten P."/>
            <person name="Kohler A."/>
            <person name="Kuees U."/>
            <person name="Kumar T.K.A."/>
            <person name="Kuo A."/>
            <person name="LaButti K."/>
            <person name="Larrondo L.F."/>
            <person name="Lindquist E."/>
            <person name="Ling A."/>
            <person name="Lombard V."/>
            <person name="Lucas S."/>
            <person name="Lundell T."/>
            <person name="Martin R."/>
            <person name="McLaughlin D.J."/>
            <person name="Morgenstern I."/>
            <person name="Morin E."/>
            <person name="Murat C."/>
            <person name="Nagy L.G."/>
            <person name="Nolan M."/>
            <person name="Ohm R.A."/>
            <person name="Patyshakuliyeva A."/>
            <person name="Rokas A."/>
            <person name="Ruiz-Duenas F.J."/>
            <person name="Sabat G."/>
            <person name="Salamov A."/>
            <person name="Samejima M."/>
            <person name="Schmutz J."/>
            <person name="Slot J.C."/>
            <person name="St John F."/>
            <person name="Stenlid J."/>
            <person name="Sun H."/>
            <person name="Sun S."/>
            <person name="Syed K."/>
            <person name="Tsang A."/>
            <person name="Wiebenga A."/>
            <person name="Young D."/>
            <person name="Pisabarro A."/>
            <person name="Eastwood D.C."/>
            <person name="Martin F."/>
            <person name="Cullen D."/>
            <person name="Grigoriev I.V."/>
            <person name="Hibbett D.S."/>
        </authorList>
    </citation>
    <scope>NUCLEOTIDE SEQUENCE [LARGE SCALE GENOMIC DNA]</scope>
    <source>
        <strain evidence="5 6">DJM-731 SS1</strain>
    </source>
</reference>
<name>M5G3S3_DACPD</name>
<organism evidence="5 6">
    <name type="scientific">Dacryopinax primogenitus (strain DJM 731)</name>
    <name type="common">Brown rot fungus</name>
    <dbReference type="NCBI Taxonomy" id="1858805"/>
    <lineage>
        <taxon>Eukaryota</taxon>
        <taxon>Fungi</taxon>
        <taxon>Dikarya</taxon>
        <taxon>Basidiomycota</taxon>
        <taxon>Agaricomycotina</taxon>
        <taxon>Dacrymycetes</taxon>
        <taxon>Dacrymycetales</taxon>
        <taxon>Dacrymycetaceae</taxon>
        <taxon>Dacryopinax</taxon>
    </lineage>
</organism>
<protein>
    <recommendedName>
        <fullName evidence="7">Oxidase ustYa</fullName>
    </recommendedName>
</protein>
<dbReference type="GeneID" id="63690849"/>
<keyword evidence="2" id="KW-0560">Oxidoreductase</keyword>
<dbReference type="InterPro" id="IPR021765">
    <property type="entry name" value="UstYa-like"/>
</dbReference>
<keyword evidence="4" id="KW-1133">Transmembrane helix</keyword>
<comment type="pathway">
    <text evidence="1">Mycotoxin biosynthesis.</text>
</comment>